<dbReference type="EMBL" id="CP080764">
    <property type="protein sequence ID" value="QYY42328.1"/>
    <property type="molecule type" value="Genomic_DNA"/>
</dbReference>
<feature type="binding site" evidence="2">
    <location>
        <position position="57"/>
    </location>
    <ligand>
        <name>substrate</name>
    </ligand>
</feature>
<dbReference type="GeneID" id="97142877"/>
<evidence type="ECO:0000313" key="5">
    <source>
        <dbReference type="Proteomes" id="UP000198956"/>
    </source>
</evidence>
<dbReference type="EMBL" id="FNDE01000026">
    <property type="protein sequence ID" value="SDH46536.1"/>
    <property type="molecule type" value="Genomic_DNA"/>
</dbReference>
<evidence type="ECO:0000313" key="4">
    <source>
        <dbReference type="EMBL" id="SDH46536.1"/>
    </source>
</evidence>
<dbReference type="Gene3D" id="3.40.50.1240">
    <property type="entry name" value="Phosphoglycerate mutase-like"/>
    <property type="match status" value="1"/>
</dbReference>
<dbReference type="CDD" id="cd07067">
    <property type="entry name" value="HP_PGM_like"/>
    <property type="match status" value="1"/>
</dbReference>
<sequence length="195" mass="23136">MRWIWVRHGETQENRERRYLGHYDAPLTARGRRQAEVVAERLSGERIDFIYTSDLLRCRETAEVIARVHGLYPFVAKELRELDFGKWDRKTYEEIMQRDKQLAKEWYNDPYTITPPEGESLQELGKRVDRWLLALQERMHPREIAVLVSHGGPIRWFLATWIMETPACFWSVKNLGPGEFFIAEKCGQTWIARSL</sequence>
<feature type="active site" description="Proton donor/acceptor" evidence="1">
    <location>
        <position position="81"/>
    </location>
</feature>
<keyword evidence="6" id="KW-1185">Reference proteome</keyword>
<dbReference type="Pfam" id="PF00300">
    <property type="entry name" value="His_Phos_1"/>
    <property type="match status" value="1"/>
</dbReference>
<dbReference type="AlphaFoldDB" id="A0A1G8CMA2"/>
<proteinExistence type="predicted"/>
<dbReference type="SMART" id="SM00855">
    <property type="entry name" value="PGAM"/>
    <property type="match status" value="1"/>
</dbReference>
<evidence type="ECO:0000256" key="2">
    <source>
        <dbReference type="PIRSR" id="PIRSR613078-2"/>
    </source>
</evidence>
<evidence type="ECO:0000313" key="3">
    <source>
        <dbReference type="EMBL" id="QYY42328.1"/>
    </source>
</evidence>
<dbReference type="SUPFAM" id="SSF53254">
    <property type="entry name" value="Phosphoglycerate mutase-like"/>
    <property type="match status" value="1"/>
</dbReference>
<evidence type="ECO:0000313" key="6">
    <source>
        <dbReference type="Proteomes" id="UP000826616"/>
    </source>
</evidence>
<dbReference type="PIRSF" id="PIRSF000709">
    <property type="entry name" value="6PFK_2-Ptase"/>
    <property type="match status" value="1"/>
</dbReference>
<reference evidence="4 5" key="1">
    <citation type="submission" date="2016-10" db="EMBL/GenBank/DDBJ databases">
        <authorList>
            <person name="de Groot N.N."/>
        </authorList>
    </citation>
    <scope>NUCLEOTIDE SEQUENCE [LARGE SCALE GENOMIC DNA]</scope>
    <source>
        <strain evidence="4 5">L 420-91</strain>
    </source>
</reference>
<dbReference type="Proteomes" id="UP000198956">
    <property type="component" value="Unassembled WGS sequence"/>
</dbReference>
<accession>A0A1G8CMA2</accession>
<dbReference type="InterPro" id="IPR029033">
    <property type="entry name" value="His_PPase_superfam"/>
</dbReference>
<name>A0A1G8CMA2_ANETH</name>
<feature type="binding site" evidence="2">
    <location>
        <begin position="7"/>
        <end position="14"/>
    </location>
    <ligand>
        <name>substrate</name>
    </ligand>
</feature>
<feature type="active site" description="Tele-phosphohistidine intermediate" evidence="1">
    <location>
        <position position="8"/>
    </location>
</feature>
<gene>
    <name evidence="3" type="ORF">K3F53_15955</name>
    <name evidence="4" type="ORF">SAMN04489735_102651</name>
</gene>
<organism evidence="4 5">
    <name type="scientific">Aneurinibacillus thermoaerophilus</name>
    <dbReference type="NCBI Taxonomy" id="143495"/>
    <lineage>
        <taxon>Bacteria</taxon>
        <taxon>Bacillati</taxon>
        <taxon>Bacillota</taxon>
        <taxon>Bacilli</taxon>
        <taxon>Bacillales</taxon>
        <taxon>Paenibacillaceae</taxon>
        <taxon>Aneurinibacillus group</taxon>
        <taxon>Aneurinibacillus</taxon>
    </lineage>
</organism>
<dbReference type="GO" id="GO:0016791">
    <property type="term" value="F:phosphatase activity"/>
    <property type="evidence" value="ECO:0007669"/>
    <property type="project" value="TreeGrafter"/>
</dbReference>
<evidence type="ECO:0000256" key="1">
    <source>
        <dbReference type="PIRSR" id="PIRSR613078-1"/>
    </source>
</evidence>
<protein>
    <submittedName>
        <fullName evidence="4">Alpha-ribazole phosphatase</fullName>
    </submittedName>
    <submittedName>
        <fullName evidence="3">Histidine phosphatase family protein</fullName>
    </submittedName>
</protein>
<dbReference type="PANTHER" id="PTHR48100">
    <property type="entry name" value="BROAD-SPECIFICITY PHOSPHATASE YOR283W-RELATED"/>
    <property type="match status" value="1"/>
</dbReference>
<dbReference type="RefSeq" id="WP_057897672.1">
    <property type="nucleotide sequence ID" value="NZ_CP080764.1"/>
</dbReference>
<reference evidence="3 6" key="2">
    <citation type="submission" date="2021-08" db="EMBL/GenBank/DDBJ databases">
        <title>Complete genome sequence of the strain Aneurinibacillus thermoaerophilus CCM 8960.</title>
        <authorList>
            <person name="Musilova J."/>
            <person name="Kourilova X."/>
            <person name="Pernicova I."/>
            <person name="Bezdicek M."/>
            <person name="Lengerova M."/>
            <person name="Obruca S."/>
            <person name="Sedlar K."/>
        </authorList>
    </citation>
    <scope>NUCLEOTIDE SEQUENCE [LARGE SCALE GENOMIC DNA]</scope>
    <source>
        <strain evidence="3 6">CCM 8960</strain>
    </source>
</reference>
<dbReference type="InterPro" id="IPR050275">
    <property type="entry name" value="PGM_Phosphatase"/>
</dbReference>
<dbReference type="InterPro" id="IPR013078">
    <property type="entry name" value="His_Pase_superF_clade-1"/>
</dbReference>
<dbReference type="Proteomes" id="UP000826616">
    <property type="component" value="Chromosome"/>
</dbReference>